<keyword evidence="3" id="KW-1185">Reference proteome</keyword>
<dbReference type="AlphaFoldDB" id="A0A165IP38"/>
<evidence type="ECO:0000313" key="2">
    <source>
        <dbReference type="EMBL" id="KZV93673.1"/>
    </source>
</evidence>
<organism evidence="2 3">
    <name type="scientific">Exidia glandulosa HHB12029</name>
    <dbReference type="NCBI Taxonomy" id="1314781"/>
    <lineage>
        <taxon>Eukaryota</taxon>
        <taxon>Fungi</taxon>
        <taxon>Dikarya</taxon>
        <taxon>Basidiomycota</taxon>
        <taxon>Agaricomycotina</taxon>
        <taxon>Agaricomycetes</taxon>
        <taxon>Auriculariales</taxon>
        <taxon>Exidiaceae</taxon>
        <taxon>Exidia</taxon>
    </lineage>
</organism>
<feature type="region of interest" description="Disordered" evidence="1">
    <location>
        <begin position="65"/>
        <end position="91"/>
    </location>
</feature>
<protein>
    <submittedName>
        <fullName evidence="2">Uncharacterized protein</fullName>
    </submittedName>
</protein>
<accession>A0A165IP38</accession>
<gene>
    <name evidence="2" type="ORF">EXIGLDRAFT_716922</name>
</gene>
<dbReference type="Proteomes" id="UP000077266">
    <property type="component" value="Unassembled WGS sequence"/>
</dbReference>
<evidence type="ECO:0000256" key="1">
    <source>
        <dbReference type="SAM" id="MobiDB-lite"/>
    </source>
</evidence>
<reference evidence="2 3" key="1">
    <citation type="journal article" date="2016" name="Mol. Biol. Evol.">
        <title>Comparative Genomics of Early-Diverging Mushroom-Forming Fungi Provides Insights into the Origins of Lignocellulose Decay Capabilities.</title>
        <authorList>
            <person name="Nagy L.G."/>
            <person name="Riley R."/>
            <person name="Tritt A."/>
            <person name="Adam C."/>
            <person name="Daum C."/>
            <person name="Floudas D."/>
            <person name="Sun H."/>
            <person name="Yadav J.S."/>
            <person name="Pangilinan J."/>
            <person name="Larsson K.H."/>
            <person name="Matsuura K."/>
            <person name="Barry K."/>
            <person name="Labutti K."/>
            <person name="Kuo R."/>
            <person name="Ohm R.A."/>
            <person name="Bhattacharya S.S."/>
            <person name="Shirouzu T."/>
            <person name="Yoshinaga Y."/>
            <person name="Martin F.M."/>
            <person name="Grigoriev I.V."/>
            <person name="Hibbett D.S."/>
        </authorList>
    </citation>
    <scope>NUCLEOTIDE SEQUENCE [LARGE SCALE GENOMIC DNA]</scope>
    <source>
        <strain evidence="2 3">HHB12029</strain>
    </source>
</reference>
<evidence type="ECO:0000313" key="3">
    <source>
        <dbReference type="Proteomes" id="UP000077266"/>
    </source>
</evidence>
<dbReference type="InParanoid" id="A0A165IP38"/>
<sequence length="91" mass="10305">MWARPADVESVYESIVTSFAVKHFHCPQLRHIDVLQNRCDRPGDRVPSDETVRCFVSIFESEGDIVVNGGDDQSSDEDSSDHDDTDDEDFD</sequence>
<dbReference type="EMBL" id="KV425986">
    <property type="protein sequence ID" value="KZV93673.1"/>
    <property type="molecule type" value="Genomic_DNA"/>
</dbReference>
<name>A0A165IP38_EXIGL</name>
<proteinExistence type="predicted"/>
<feature type="compositionally biased region" description="Acidic residues" evidence="1">
    <location>
        <begin position="73"/>
        <end position="91"/>
    </location>
</feature>